<comment type="caution">
    <text evidence="3">The sequence shown here is derived from an EMBL/GenBank/DDBJ whole genome shotgun (WGS) entry which is preliminary data.</text>
</comment>
<proteinExistence type="predicted"/>
<keyword evidence="4" id="KW-1185">Reference proteome</keyword>
<dbReference type="Pfam" id="PF12937">
    <property type="entry name" value="F-box-like"/>
    <property type="match status" value="1"/>
</dbReference>
<dbReference type="PROSITE" id="PS50181">
    <property type="entry name" value="FBOX"/>
    <property type="match status" value="1"/>
</dbReference>
<keyword evidence="1" id="KW-1133">Transmembrane helix</keyword>
<dbReference type="AlphaFoldDB" id="A0ABD3JM91"/>
<evidence type="ECO:0000256" key="1">
    <source>
        <dbReference type="SAM" id="Phobius"/>
    </source>
</evidence>
<dbReference type="InterPro" id="IPR001810">
    <property type="entry name" value="F-box_dom"/>
</dbReference>
<evidence type="ECO:0000313" key="3">
    <source>
        <dbReference type="EMBL" id="KAL3728735.1"/>
    </source>
</evidence>
<dbReference type="Pfam" id="PF08268">
    <property type="entry name" value="FBA_3"/>
    <property type="match status" value="1"/>
</dbReference>
<feature type="domain" description="F-box" evidence="2">
    <location>
        <begin position="19"/>
        <end position="64"/>
    </location>
</feature>
<evidence type="ECO:0000313" key="4">
    <source>
        <dbReference type="Proteomes" id="UP001634007"/>
    </source>
</evidence>
<name>A0ABD3JM91_EUCGL</name>
<evidence type="ECO:0000259" key="2">
    <source>
        <dbReference type="PROSITE" id="PS50181"/>
    </source>
</evidence>
<protein>
    <recommendedName>
        <fullName evidence="2">F-box domain-containing protein</fullName>
    </recommendedName>
</protein>
<dbReference type="SUPFAM" id="SSF81383">
    <property type="entry name" value="F-box domain"/>
    <property type="match status" value="1"/>
</dbReference>
<reference evidence="3 4" key="1">
    <citation type="submission" date="2024-11" db="EMBL/GenBank/DDBJ databases">
        <title>Chromosome-level genome assembly of Eucalyptus globulus Labill. provides insights into its genome evolution.</title>
        <authorList>
            <person name="Li X."/>
        </authorList>
    </citation>
    <scope>NUCLEOTIDE SEQUENCE [LARGE SCALE GENOMIC DNA]</scope>
    <source>
        <strain evidence="3">CL2024</strain>
        <tissue evidence="3">Fresh tender leaves</tissue>
    </source>
</reference>
<feature type="transmembrane region" description="Helical" evidence="1">
    <location>
        <begin position="411"/>
        <end position="430"/>
    </location>
</feature>
<dbReference type="EMBL" id="JBJKBG010000008">
    <property type="protein sequence ID" value="KAL3728735.1"/>
    <property type="molecule type" value="Genomic_DNA"/>
</dbReference>
<dbReference type="Proteomes" id="UP001634007">
    <property type="component" value="Unassembled WGS sequence"/>
</dbReference>
<dbReference type="InterPro" id="IPR050796">
    <property type="entry name" value="SCF_F-box_component"/>
</dbReference>
<organism evidence="3 4">
    <name type="scientific">Eucalyptus globulus</name>
    <name type="common">Tasmanian blue gum</name>
    <dbReference type="NCBI Taxonomy" id="34317"/>
    <lineage>
        <taxon>Eukaryota</taxon>
        <taxon>Viridiplantae</taxon>
        <taxon>Streptophyta</taxon>
        <taxon>Embryophyta</taxon>
        <taxon>Tracheophyta</taxon>
        <taxon>Spermatophyta</taxon>
        <taxon>Magnoliopsida</taxon>
        <taxon>eudicotyledons</taxon>
        <taxon>Gunneridae</taxon>
        <taxon>Pentapetalae</taxon>
        <taxon>rosids</taxon>
        <taxon>malvids</taxon>
        <taxon>Myrtales</taxon>
        <taxon>Myrtaceae</taxon>
        <taxon>Myrtoideae</taxon>
        <taxon>Eucalypteae</taxon>
        <taxon>Eucalyptus</taxon>
    </lineage>
</organism>
<dbReference type="PANTHER" id="PTHR31672">
    <property type="entry name" value="BNACNNG10540D PROTEIN"/>
    <property type="match status" value="1"/>
</dbReference>
<dbReference type="InterPro" id="IPR036047">
    <property type="entry name" value="F-box-like_dom_sf"/>
</dbReference>
<keyword evidence="1" id="KW-0812">Transmembrane</keyword>
<dbReference type="Gene3D" id="1.20.1280.50">
    <property type="match status" value="1"/>
</dbReference>
<sequence length="432" mass="49686">MGVSRCFPWRSRTSNGKKWDGFGTLPDNVVVDVLSRLEVDQLKCAIRVCRRWHALIATAHFARLHLQRASSVTVVYPLCFEDPVYYNVGLFFIDWGSMEKKPIAGAKSPPALRDITVDRSCHLLGCCDGLFILIKTRTASMYEIHNPVTWERVPVPHKGSICGFFLHPLSNKYRLLSYRETPNGFWYQVDGLGPAACIDVGMFRYRPREQEAPSGVRGHLHWMVVGKEGVSPPCSHSIMVFSARENAFRFMPHPGDSCLPSKGHSNMHLVEMQGRVYVYAIQVKFMSIWVLEDHASWQWVKKCDINLQWNLNRHPVHDENVTSYENYKNMQLIDIGDGELLLFWPGRGLFQHNLQSKTIKRVPWPFMDGFGYDTYRMKTRVVVAEYKRSLLSLQYLLSDFFFSVENIFCQISLTLKVVMVTMIVLFCLGAES</sequence>
<dbReference type="InterPro" id="IPR013187">
    <property type="entry name" value="F-box-assoc_dom_typ3"/>
</dbReference>
<accession>A0ABD3JM91</accession>
<keyword evidence="1" id="KW-0472">Membrane</keyword>
<gene>
    <name evidence="3" type="ORF">ACJRO7_033337</name>
</gene>